<dbReference type="AlphaFoldDB" id="A0A4R8DUW1"/>
<sequence>MCKRLRTAGEPAGGGGAGSGGAGRAGGSGAAQSSGRHEVMLQRIQDKIRIGLQPQLCQYA</sequence>
<organism evidence="2 3">
    <name type="scientific">Dinghuibacter silviterrae</name>
    <dbReference type="NCBI Taxonomy" id="1539049"/>
    <lineage>
        <taxon>Bacteria</taxon>
        <taxon>Pseudomonadati</taxon>
        <taxon>Bacteroidota</taxon>
        <taxon>Chitinophagia</taxon>
        <taxon>Chitinophagales</taxon>
        <taxon>Chitinophagaceae</taxon>
        <taxon>Dinghuibacter</taxon>
    </lineage>
</organism>
<feature type="region of interest" description="Disordered" evidence="1">
    <location>
        <begin position="1"/>
        <end position="38"/>
    </location>
</feature>
<evidence type="ECO:0000256" key="1">
    <source>
        <dbReference type="SAM" id="MobiDB-lite"/>
    </source>
</evidence>
<protein>
    <submittedName>
        <fullName evidence="2">Uncharacterized protein</fullName>
    </submittedName>
</protein>
<name>A0A4R8DUW1_9BACT</name>
<evidence type="ECO:0000313" key="2">
    <source>
        <dbReference type="EMBL" id="TDX01969.1"/>
    </source>
</evidence>
<gene>
    <name evidence="2" type="ORF">EDB95_3016</name>
</gene>
<proteinExistence type="predicted"/>
<feature type="compositionally biased region" description="Gly residues" evidence="1">
    <location>
        <begin position="11"/>
        <end position="29"/>
    </location>
</feature>
<dbReference type="Proteomes" id="UP000294498">
    <property type="component" value="Unassembled WGS sequence"/>
</dbReference>
<evidence type="ECO:0000313" key="3">
    <source>
        <dbReference type="Proteomes" id="UP000294498"/>
    </source>
</evidence>
<reference evidence="2 3" key="1">
    <citation type="submission" date="2019-03" db="EMBL/GenBank/DDBJ databases">
        <title>Genomic Encyclopedia of Type Strains, Phase IV (KMG-IV): sequencing the most valuable type-strain genomes for metagenomic binning, comparative biology and taxonomic classification.</title>
        <authorList>
            <person name="Goeker M."/>
        </authorList>
    </citation>
    <scope>NUCLEOTIDE SEQUENCE [LARGE SCALE GENOMIC DNA]</scope>
    <source>
        <strain evidence="2 3">DSM 100059</strain>
    </source>
</reference>
<comment type="caution">
    <text evidence="2">The sequence shown here is derived from an EMBL/GenBank/DDBJ whole genome shotgun (WGS) entry which is preliminary data.</text>
</comment>
<keyword evidence="3" id="KW-1185">Reference proteome</keyword>
<dbReference type="EMBL" id="SODV01000001">
    <property type="protein sequence ID" value="TDX01969.1"/>
    <property type="molecule type" value="Genomic_DNA"/>
</dbReference>
<accession>A0A4R8DUW1</accession>